<dbReference type="InterPro" id="IPR050194">
    <property type="entry name" value="Glycosyltransferase_grp1"/>
</dbReference>
<reference evidence="3 4" key="1">
    <citation type="submission" date="2017-07" db="EMBL/GenBank/DDBJ databases">
        <title>Analysis of two Campylobacter avium genomes and identification of a novel hippuricase gene.</title>
        <authorList>
            <person name="Miller W.G."/>
            <person name="Chapman M.H."/>
            <person name="Yee E."/>
            <person name="Revez J."/>
            <person name="Bono J.L."/>
            <person name="Rossi M."/>
        </authorList>
    </citation>
    <scope>NUCLEOTIDE SEQUENCE [LARGE SCALE GENOMIC DNA]</scope>
    <source>
        <strain evidence="3 4">LMG 24591</strain>
    </source>
</reference>
<dbReference type="Proteomes" id="UP000201169">
    <property type="component" value="Chromosome"/>
</dbReference>
<name>A0A222MW03_9BACT</name>
<evidence type="ECO:0000259" key="1">
    <source>
        <dbReference type="Pfam" id="PF00534"/>
    </source>
</evidence>
<evidence type="ECO:0000259" key="2">
    <source>
        <dbReference type="Pfam" id="PF13439"/>
    </source>
</evidence>
<dbReference type="InterPro" id="IPR028098">
    <property type="entry name" value="Glyco_trans_4-like_N"/>
</dbReference>
<dbReference type="PANTHER" id="PTHR45947:SF3">
    <property type="entry name" value="SULFOQUINOVOSYL TRANSFERASE SQD2"/>
    <property type="match status" value="1"/>
</dbReference>
<dbReference type="RefSeq" id="WP_094752786.1">
    <property type="nucleotide sequence ID" value="NZ_CP022347.1"/>
</dbReference>
<dbReference type="AlphaFoldDB" id="A0A222MW03"/>
<sequence>MIICFVVDVYKDRSNGTSMSAFRSAKMLRQKGHEVRIVAVKDKEKLEYEEGEFGEKLYLCKENYIPLVTEISHKQHMRFAKPDINLMKKAFQGCDIVHFFLPFALEIEGIKLCKELKIPYTTAFHLQPQHISYNMNFNFDFFNDYLYRRFYRHFYAYAHHIHCPSKLMQDELKRIGYKAKTYVISNGFELSVQNSQAKKEENGFFNIVSVGRFSKEKRQDVLIKALATNKYSKQIKLHLHGLGPRQDYLKNLCSKLLANECEFGFLENSLLMQKLVSMDLYVHAAEVESEAISCLEAISLGLVPVIADSKISATNQFALDERSLFKTNDIKDLNKKIKYWIENQDELKKMQTAYKNSVAKYELSLCVDKLLQMFDEARKDFKDDESLFAKVNKLD</sequence>
<dbReference type="KEGG" id="cavi:CAV_0146"/>
<gene>
    <name evidence="3" type="ORF">CAV_0146</name>
</gene>
<dbReference type="SUPFAM" id="SSF53756">
    <property type="entry name" value="UDP-Glycosyltransferase/glycogen phosphorylase"/>
    <property type="match status" value="1"/>
</dbReference>
<dbReference type="GO" id="GO:0016757">
    <property type="term" value="F:glycosyltransferase activity"/>
    <property type="evidence" value="ECO:0007669"/>
    <property type="project" value="InterPro"/>
</dbReference>
<dbReference type="Gene3D" id="3.40.50.2000">
    <property type="entry name" value="Glycogen Phosphorylase B"/>
    <property type="match status" value="2"/>
</dbReference>
<keyword evidence="3" id="KW-0808">Transferase</keyword>
<dbReference type="EMBL" id="CP022347">
    <property type="protein sequence ID" value="ASQ29818.1"/>
    <property type="molecule type" value="Genomic_DNA"/>
</dbReference>
<evidence type="ECO:0000313" key="3">
    <source>
        <dbReference type="EMBL" id="ASQ29818.1"/>
    </source>
</evidence>
<evidence type="ECO:0000313" key="4">
    <source>
        <dbReference type="Proteomes" id="UP000201169"/>
    </source>
</evidence>
<dbReference type="Pfam" id="PF00534">
    <property type="entry name" value="Glycos_transf_1"/>
    <property type="match status" value="1"/>
</dbReference>
<protein>
    <submittedName>
        <fullName evidence="3">Glycosyltransferase, family 1</fullName>
    </submittedName>
</protein>
<dbReference type="OrthoDB" id="9802525at2"/>
<dbReference type="InterPro" id="IPR001296">
    <property type="entry name" value="Glyco_trans_1"/>
</dbReference>
<feature type="domain" description="Glycosyltransferase subfamily 4-like N-terminal" evidence="2">
    <location>
        <begin position="15"/>
        <end position="190"/>
    </location>
</feature>
<accession>A0A222MW03</accession>
<proteinExistence type="predicted"/>
<organism evidence="3 4">
    <name type="scientific">Campylobacter avium LMG 24591</name>
    <dbReference type="NCBI Taxonomy" id="522484"/>
    <lineage>
        <taxon>Bacteria</taxon>
        <taxon>Pseudomonadati</taxon>
        <taxon>Campylobacterota</taxon>
        <taxon>Epsilonproteobacteria</taxon>
        <taxon>Campylobacterales</taxon>
        <taxon>Campylobacteraceae</taxon>
        <taxon>Campylobacter</taxon>
    </lineage>
</organism>
<feature type="domain" description="Glycosyl transferase family 1" evidence="1">
    <location>
        <begin position="197"/>
        <end position="353"/>
    </location>
</feature>
<keyword evidence="4" id="KW-1185">Reference proteome</keyword>
<dbReference type="PANTHER" id="PTHR45947">
    <property type="entry name" value="SULFOQUINOVOSYL TRANSFERASE SQD2"/>
    <property type="match status" value="1"/>
</dbReference>
<dbReference type="Pfam" id="PF13439">
    <property type="entry name" value="Glyco_transf_4"/>
    <property type="match status" value="1"/>
</dbReference>